<accession>A0A933SHP3</accession>
<evidence type="ECO:0000313" key="2">
    <source>
        <dbReference type="EMBL" id="MBI5170094.1"/>
    </source>
</evidence>
<protein>
    <recommendedName>
        <fullName evidence="1">Uracil-DNA glycosylase-like domain-containing protein</fullName>
    </recommendedName>
</protein>
<gene>
    <name evidence="2" type="ORF">HZA61_11440</name>
</gene>
<reference evidence="2" key="1">
    <citation type="submission" date="2020-07" db="EMBL/GenBank/DDBJ databases">
        <title>Huge and variable diversity of episymbiotic CPR bacteria and DPANN archaea in groundwater ecosystems.</title>
        <authorList>
            <person name="He C.Y."/>
            <person name="Keren R."/>
            <person name="Whittaker M."/>
            <person name="Farag I.F."/>
            <person name="Doudna J."/>
            <person name="Cate J.H.D."/>
            <person name="Banfield J.F."/>
        </authorList>
    </citation>
    <scope>NUCLEOTIDE SEQUENCE</scope>
    <source>
        <strain evidence="2">NC_groundwater_1813_Pr3_B-0.1um_71_17</strain>
    </source>
</reference>
<dbReference type="InterPro" id="IPR005122">
    <property type="entry name" value="Uracil-DNA_glycosylase-like"/>
</dbReference>
<dbReference type="EMBL" id="JACRIW010000081">
    <property type="protein sequence ID" value="MBI5170094.1"/>
    <property type="molecule type" value="Genomic_DNA"/>
</dbReference>
<sequence>MIEFDSLRGHQCVLEQDGQRFVTLEDILPEQPGLKLLFVAKTPTSKSVEAGHYFQGRQGRMFWNKLREFDVFRATTRFEDDSLLAHEYGITDIAKLPHEFGCEPNTREYVEGAERILGLIRVHRPKILCFVYKRVLDELLRIRFGWSQKARYGFNPDLEPMLPAKVFAFPMPGTPCVKQDADAAMQDLARVLGRTA</sequence>
<name>A0A933SHP3_UNCEI</name>
<dbReference type="InterPro" id="IPR036895">
    <property type="entry name" value="Uracil-DNA_glycosylase-like_sf"/>
</dbReference>
<dbReference type="AlphaFoldDB" id="A0A933SHP3"/>
<dbReference type="Gene3D" id="3.40.470.10">
    <property type="entry name" value="Uracil-DNA glycosylase-like domain"/>
    <property type="match status" value="1"/>
</dbReference>
<dbReference type="Pfam" id="PF03167">
    <property type="entry name" value="UDG"/>
    <property type="match status" value="1"/>
</dbReference>
<comment type="caution">
    <text evidence="2">The sequence shown here is derived from an EMBL/GenBank/DDBJ whole genome shotgun (WGS) entry which is preliminary data.</text>
</comment>
<organism evidence="2 3">
    <name type="scientific">Eiseniibacteriota bacterium</name>
    <dbReference type="NCBI Taxonomy" id="2212470"/>
    <lineage>
        <taxon>Bacteria</taxon>
        <taxon>Candidatus Eiseniibacteriota</taxon>
    </lineage>
</organism>
<evidence type="ECO:0000313" key="3">
    <source>
        <dbReference type="Proteomes" id="UP000696931"/>
    </source>
</evidence>
<dbReference type="Proteomes" id="UP000696931">
    <property type="component" value="Unassembled WGS sequence"/>
</dbReference>
<dbReference type="SUPFAM" id="SSF52141">
    <property type="entry name" value="Uracil-DNA glycosylase-like"/>
    <property type="match status" value="1"/>
</dbReference>
<feature type="domain" description="Uracil-DNA glycosylase-like" evidence="1">
    <location>
        <begin position="32"/>
        <end position="143"/>
    </location>
</feature>
<proteinExistence type="predicted"/>
<evidence type="ECO:0000259" key="1">
    <source>
        <dbReference type="Pfam" id="PF03167"/>
    </source>
</evidence>